<feature type="non-terminal residue" evidence="3">
    <location>
        <position position="1"/>
    </location>
</feature>
<dbReference type="SUPFAM" id="SSF50630">
    <property type="entry name" value="Acid proteases"/>
    <property type="match status" value="1"/>
</dbReference>
<dbReference type="EMBL" id="GBHO01016631">
    <property type="protein sequence ID" value="JAG26973.1"/>
    <property type="molecule type" value="Transcribed_RNA"/>
</dbReference>
<dbReference type="GO" id="GO:0006508">
    <property type="term" value="P:proteolysis"/>
    <property type="evidence" value="ECO:0007669"/>
    <property type="project" value="InterPro"/>
</dbReference>
<dbReference type="InterPro" id="IPR021109">
    <property type="entry name" value="Peptidase_aspartic_dom_sf"/>
</dbReference>
<evidence type="ECO:0000313" key="3">
    <source>
        <dbReference type="EMBL" id="JAG26973.1"/>
    </source>
</evidence>
<dbReference type="GO" id="GO:0016740">
    <property type="term" value="F:transferase activity"/>
    <property type="evidence" value="ECO:0007669"/>
    <property type="project" value="UniProtKB-KW"/>
</dbReference>
<dbReference type="InterPro" id="IPR001995">
    <property type="entry name" value="Peptidase_A2_cat"/>
</dbReference>
<dbReference type="AlphaFoldDB" id="A0A0A9Y7A8"/>
<organism evidence="3">
    <name type="scientific">Lygus hesperus</name>
    <name type="common">Western plant bug</name>
    <dbReference type="NCBI Taxonomy" id="30085"/>
    <lineage>
        <taxon>Eukaryota</taxon>
        <taxon>Metazoa</taxon>
        <taxon>Ecdysozoa</taxon>
        <taxon>Arthropoda</taxon>
        <taxon>Hexapoda</taxon>
        <taxon>Insecta</taxon>
        <taxon>Pterygota</taxon>
        <taxon>Neoptera</taxon>
        <taxon>Paraneoptera</taxon>
        <taxon>Hemiptera</taxon>
        <taxon>Heteroptera</taxon>
        <taxon>Panheteroptera</taxon>
        <taxon>Cimicomorpha</taxon>
        <taxon>Miridae</taxon>
        <taxon>Mirini</taxon>
        <taxon>Lygus</taxon>
    </lineage>
</organism>
<sequence>RKKDDGKLLGPELEATSIPGQTTSSRLFIKDRGTHTDYLIDTGADISVTPAKSLERQEKSKYKLYAANGSEIATHGVKLLTLDLGLRRCFRWPFIIADVSRPIIGADLLAHFGLCVDLKNRCLRDPLTSLSAKGNLNQCDLPTLTTIGESSTSYHKLLSEFKE</sequence>
<dbReference type="FunFam" id="2.40.70.10:FF:000130">
    <property type="entry name" value="Retrovirus-related Pol polyprotein from transposon opus-like Protein"/>
    <property type="match status" value="1"/>
</dbReference>
<accession>A0A0A9Y7A8</accession>
<dbReference type="GO" id="GO:0004190">
    <property type="term" value="F:aspartic-type endopeptidase activity"/>
    <property type="evidence" value="ECO:0007669"/>
    <property type="project" value="InterPro"/>
</dbReference>
<protein>
    <submittedName>
        <fullName evidence="3">Dol-P-Glc:Glc(2)Man(9)GlcNAc(2)-PP-Dol alpha-1,2-glucosyltransferase</fullName>
    </submittedName>
</protein>
<reference evidence="3" key="1">
    <citation type="journal article" date="2014" name="PLoS ONE">
        <title>Transcriptome-Based Identification of ABC Transporters in the Western Tarnished Plant Bug Lygus hesperus.</title>
        <authorList>
            <person name="Hull J.J."/>
            <person name="Chaney K."/>
            <person name="Geib S.M."/>
            <person name="Fabrick J.A."/>
            <person name="Brent C.S."/>
            <person name="Walsh D."/>
            <person name="Lavine L.C."/>
        </authorList>
    </citation>
    <scope>NUCLEOTIDE SEQUENCE</scope>
</reference>
<proteinExistence type="predicted"/>
<keyword evidence="1" id="KW-0378">Hydrolase</keyword>
<evidence type="ECO:0000259" key="2">
    <source>
        <dbReference type="PROSITE" id="PS50175"/>
    </source>
</evidence>
<keyword evidence="3" id="KW-0808">Transferase</keyword>
<feature type="non-terminal residue" evidence="3">
    <location>
        <position position="163"/>
    </location>
</feature>
<gene>
    <name evidence="3" type="primary">ALG10</name>
    <name evidence="3" type="ORF">CM83_105167</name>
</gene>
<dbReference type="Gene3D" id="2.40.70.10">
    <property type="entry name" value="Acid Proteases"/>
    <property type="match status" value="1"/>
</dbReference>
<reference evidence="3" key="2">
    <citation type="submission" date="2014-07" db="EMBL/GenBank/DDBJ databases">
        <authorList>
            <person name="Hull J."/>
        </authorList>
    </citation>
    <scope>NUCLEOTIDE SEQUENCE</scope>
</reference>
<evidence type="ECO:0000256" key="1">
    <source>
        <dbReference type="ARBA" id="ARBA00022801"/>
    </source>
</evidence>
<name>A0A0A9Y7A8_LYGHE</name>
<dbReference type="PROSITE" id="PS50175">
    <property type="entry name" value="ASP_PROT_RETROV"/>
    <property type="match status" value="1"/>
</dbReference>
<feature type="domain" description="Peptidase A2" evidence="2">
    <location>
        <begin position="36"/>
        <end position="108"/>
    </location>
</feature>